<dbReference type="EMBL" id="ALJO01000002">
    <property type="protein sequence ID" value="EJP27266.1"/>
    <property type="molecule type" value="Genomic_DNA"/>
</dbReference>
<dbReference type="AlphaFoldDB" id="A0AAD2T9D9"/>
<gene>
    <name evidence="1" type="ORF">HMPREF1126_1215</name>
</gene>
<evidence type="ECO:0000313" key="2">
    <source>
        <dbReference type="Proteomes" id="UP000006614"/>
    </source>
</evidence>
<protein>
    <submittedName>
        <fullName evidence="1">Uncharacterized protein</fullName>
    </submittedName>
</protein>
<accession>A0AAD2T9D9</accession>
<dbReference type="Proteomes" id="UP000006614">
    <property type="component" value="Unassembled WGS sequence"/>
</dbReference>
<proteinExistence type="predicted"/>
<sequence length="41" mass="4607">MIYSKIFSFDECGKLSSETAAIRLKFSLVCLQNMIGFAASW</sequence>
<comment type="caution">
    <text evidence="1">The sequence shown here is derived from an EMBL/GenBank/DDBJ whole genome shotgun (WGS) entry which is preliminary data.</text>
</comment>
<organism evidence="1 2">
    <name type="scientific">Streptococcus anginosus SK1138</name>
    <dbReference type="NCBI Taxonomy" id="1161422"/>
    <lineage>
        <taxon>Bacteria</taxon>
        <taxon>Bacillati</taxon>
        <taxon>Bacillota</taxon>
        <taxon>Bacilli</taxon>
        <taxon>Lactobacillales</taxon>
        <taxon>Streptococcaceae</taxon>
        <taxon>Streptococcus</taxon>
        <taxon>Streptococcus anginosus group</taxon>
    </lineage>
</organism>
<name>A0AAD2T9D9_STRAP</name>
<evidence type="ECO:0000313" key="1">
    <source>
        <dbReference type="EMBL" id="EJP27266.1"/>
    </source>
</evidence>
<reference evidence="1 2" key="1">
    <citation type="submission" date="2012-07" db="EMBL/GenBank/DDBJ databases">
        <authorList>
            <person name="Durkin A.S."/>
            <person name="McCorrison J."/>
            <person name="Torralba M."/>
            <person name="Gillis M."/>
            <person name="Methe B."/>
            <person name="Sutton G."/>
            <person name="Nelson K.E."/>
        </authorList>
    </citation>
    <scope>NUCLEOTIDE SEQUENCE [LARGE SCALE GENOMIC DNA]</scope>
    <source>
        <strain evidence="1 2">SK1138</strain>
    </source>
</reference>